<reference evidence="1" key="1">
    <citation type="journal article" date="2013" name="Environ. Microbiol.">
        <title>Seasonally variable intestinal metagenomes of the red palm weevil (Rhynchophorus ferrugineus).</title>
        <authorList>
            <person name="Jia S."/>
            <person name="Zhang X."/>
            <person name="Zhang G."/>
            <person name="Yin A."/>
            <person name="Zhang S."/>
            <person name="Li F."/>
            <person name="Wang L."/>
            <person name="Zhao D."/>
            <person name="Yun Q."/>
            <person name="Tala"/>
            <person name="Wang J."/>
            <person name="Sun G."/>
            <person name="Baabdullah M."/>
            <person name="Yu X."/>
            <person name="Hu S."/>
            <person name="Al-Mssallem I.S."/>
            <person name="Yu J."/>
        </authorList>
    </citation>
    <scope>NUCLEOTIDE SEQUENCE</scope>
</reference>
<proteinExistence type="predicted"/>
<sequence>MPSSTTSRSATPSCSPCPEEGRYYLFGSTDANIWDGPATGFDTYWSDDLETWHGPIPAFRPDPSFWSHTQYWRPRCTATATAT</sequence>
<dbReference type="AlphaFoldDB" id="A0A060BY59"/>
<dbReference type="Gene3D" id="2.115.10.20">
    <property type="entry name" value="Glycosyl hydrolase domain, family 43"/>
    <property type="match status" value="1"/>
</dbReference>
<protein>
    <submittedName>
        <fullName evidence="1">CAZy families GH43 protein</fullName>
    </submittedName>
</protein>
<dbReference type="InterPro" id="IPR023296">
    <property type="entry name" value="Glyco_hydro_beta-prop_sf"/>
</dbReference>
<dbReference type="SUPFAM" id="SSF75005">
    <property type="entry name" value="Arabinanase/levansucrase/invertase"/>
    <property type="match status" value="1"/>
</dbReference>
<accession>A0A060BY59</accession>
<evidence type="ECO:0000313" key="1">
    <source>
        <dbReference type="EMBL" id="AIA85396.1"/>
    </source>
</evidence>
<dbReference type="EMBL" id="KF118137">
    <property type="protein sequence ID" value="AIA85396.1"/>
    <property type="molecule type" value="Genomic_DNA"/>
</dbReference>
<name>A0A060BY59_9MICC</name>
<organism evidence="1">
    <name type="scientific">uncultured Arthrobacter sp</name>
    <dbReference type="NCBI Taxonomy" id="114050"/>
    <lineage>
        <taxon>Bacteria</taxon>
        <taxon>Bacillati</taxon>
        <taxon>Actinomycetota</taxon>
        <taxon>Actinomycetes</taxon>
        <taxon>Micrococcales</taxon>
        <taxon>Micrococcaceae</taxon>
        <taxon>Arthrobacter</taxon>
        <taxon>environmental samples</taxon>
    </lineage>
</organism>